<protein>
    <recommendedName>
        <fullName evidence="6">Ribosomal RNA large subunit methyltransferase F</fullName>
        <ecNumber evidence="6">2.1.1.181</ecNumber>
    </recommendedName>
    <alternativeName>
        <fullName evidence="6">23S rRNA mA1618 methyltransferase</fullName>
    </alternativeName>
    <alternativeName>
        <fullName evidence="6">rRNA adenine N-6-methyltransferase</fullName>
    </alternativeName>
</protein>
<proteinExistence type="inferred from homology"/>
<accession>A0ABN0W3P9</accession>
<evidence type="ECO:0000256" key="5">
    <source>
        <dbReference type="ARBA" id="ARBA00022691"/>
    </source>
</evidence>
<evidence type="ECO:0000256" key="4">
    <source>
        <dbReference type="ARBA" id="ARBA00022679"/>
    </source>
</evidence>
<comment type="function">
    <text evidence="6">Specifically methylates the adenine in position 1618 of 23S rRNA.</text>
</comment>
<dbReference type="Pfam" id="PF05971">
    <property type="entry name" value="Methyltransf_10"/>
    <property type="match status" value="1"/>
</dbReference>
<evidence type="ECO:0000256" key="7">
    <source>
        <dbReference type="SAM" id="MobiDB-lite"/>
    </source>
</evidence>
<keyword evidence="3 6" id="KW-0489">Methyltransferase</keyword>
<dbReference type="CDD" id="cd02440">
    <property type="entry name" value="AdoMet_MTases"/>
    <property type="match status" value="1"/>
</dbReference>
<evidence type="ECO:0000256" key="1">
    <source>
        <dbReference type="ARBA" id="ARBA00022490"/>
    </source>
</evidence>
<keyword evidence="4 6" id="KW-0808">Transferase</keyword>
<evidence type="ECO:0000313" key="9">
    <source>
        <dbReference type="Proteomes" id="UP001501787"/>
    </source>
</evidence>
<keyword evidence="5 6" id="KW-0949">S-adenosyl-L-methionine</keyword>
<dbReference type="PIRSF" id="PIRSF029038">
    <property type="entry name" value="Mtase_YbiN_prd"/>
    <property type="match status" value="1"/>
</dbReference>
<comment type="caution">
    <text evidence="8">The sequence shown here is derived from an EMBL/GenBank/DDBJ whole genome shotgun (WGS) entry which is preliminary data.</text>
</comment>
<organism evidence="8 9">
    <name type="scientific">Psychrobacter aestuarii</name>
    <dbReference type="NCBI Taxonomy" id="556327"/>
    <lineage>
        <taxon>Bacteria</taxon>
        <taxon>Pseudomonadati</taxon>
        <taxon>Pseudomonadota</taxon>
        <taxon>Gammaproteobacteria</taxon>
        <taxon>Moraxellales</taxon>
        <taxon>Moraxellaceae</taxon>
        <taxon>Psychrobacter</taxon>
    </lineage>
</organism>
<dbReference type="EC" id="2.1.1.181" evidence="6"/>
<feature type="region of interest" description="Disordered" evidence="7">
    <location>
        <begin position="1"/>
        <end position="22"/>
    </location>
</feature>
<sequence>MAAAAMSTPTRPKAKLHPRNPHQGRYDFTALTRALPALASYTKANPSGEPTIDFSDADAVRTLNKALLCQYYQVAFWELPEGYLCPPIPGRADYMHHIADLLADTTHQNDAGTPPTGKQIHALDIGTGASCIYPIIGAQSYGWRFTATDVDPISVQTAKVIVQANPALKNAIKVKQQTQPEHIFKGIIGRQDYFDITLCNPPFQGSLDEAMNANTRKRQKLSRHQQKRGSTSASNSASESDALNFGGQKKELWIAGGEIGFLRQMINESVEVTAHVGWFTTLVSKSDNLRPLKKLLQEVNASDVRVIDMTHGQKITRILAWRFPDPSE</sequence>
<dbReference type="InterPro" id="IPR010286">
    <property type="entry name" value="METTL16/RlmF"/>
</dbReference>
<dbReference type="Gene3D" id="3.40.50.150">
    <property type="entry name" value="Vaccinia Virus protein VP39"/>
    <property type="match status" value="1"/>
</dbReference>
<evidence type="ECO:0000256" key="2">
    <source>
        <dbReference type="ARBA" id="ARBA00022552"/>
    </source>
</evidence>
<dbReference type="Proteomes" id="UP001501787">
    <property type="component" value="Unassembled WGS sequence"/>
</dbReference>
<dbReference type="SUPFAM" id="SSF53335">
    <property type="entry name" value="S-adenosyl-L-methionine-dependent methyltransferases"/>
    <property type="match status" value="1"/>
</dbReference>
<evidence type="ECO:0000256" key="6">
    <source>
        <dbReference type="HAMAP-Rule" id="MF_01848"/>
    </source>
</evidence>
<feature type="compositionally biased region" description="Basic residues" evidence="7">
    <location>
        <begin position="12"/>
        <end position="22"/>
    </location>
</feature>
<keyword evidence="2 6" id="KW-0698">rRNA processing</keyword>
<dbReference type="InterPro" id="IPR029063">
    <property type="entry name" value="SAM-dependent_MTases_sf"/>
</dbReference>
<feature type="compositionally biased region" description="Basic residues" evidence="7">
    <location>
        <begin position="215"/>
        <end position="227"/>
    </location>
</feature>
<comment type="catalytic activity">
    <reaction evidence="6">
        <text>adenosine(1618) in 23S rRNA + S-adenosyl-L-methionine = N(6)-methyladenosine(1618) in 23S rRNA + S-adenosyl-L-homocysteine + H(+)</text>
        <dbReference type="Rhea" id="RHEA:16497"/>
        <dbReference type="Rhea" id="RHEA-COMP:10229"/>
        <dbReference type="Rhea" id="RHEA-COMP:10231"/>
        <dbReference type="ChEBI" id="CHEBI:15378"/>
        <dbReference type="ChEBI" id="CHEBI:57856"/>
        <dbReference type="ChEBI" id="CHEBI:59789"/>
        <dbReference type="ChEBI" id="CHEBI:74411"/>
        <dbReference type="ChEBI" id="CHEBI:74449"/>
        <dbReference type="EC" id="2.1.1.181"/>
    </reaction>
</comment>
<feature type="region of interest" description="Disordered" evidence="7">
    <location>
        <begin position="214"/>
        <end position="242"/>
    </location>
</feature>
<reference evidence="8 9" key="1">
    <citation type="journal article" date="2019" name="Int. J. Syst. Evol. Microbiol.">
        <title>The Global Catalogue of Microorganisms (GCM) 10K type strain sequencing project: providing services to taxonomists for standard genome sequencing and annotation.</title>
        <authorList>
            <consortium name="The Broad Institute Genomics Platform"/>
            <consortium name="The Broad Institute Genome Sequencing Center for Infectious Disease"/>
            <person name="Wu L."/>
            <person name="Ma J."/>
        </authorList>
    </citation>
    <scope>NUCLEOTIDE SEQUENCE [LARGE SCALE GENOMIC DNA]</scope>
    <source>
        <strain evidence="8 9">JCM 16343</strain>
    </source>
</reference>
<gene>
    <name evidence="6 8" type="primary">rlmF</name>
    <name evidence="8" type="ORF">GCM10009129_22610</name>
</gene>
<dbReference type="PANTHER" id="PTHR13393">
    <property type="entry name" value="SAM-DEPENDENT METHYLTRANSFERASE"/>
    <property type="match status" value="1"/>
</dbReference>
<dbReference type="HAMAP" id="MF_01848">
    <property type="entry name" value="23SrRNA_methyltr_F"/>
    <property type="match status" value="1"/>
</dbReference>
<dbReference type="EMBL" id="BAAAFR010000008">
    <property type="protein sequence ID" value="GAA0324267.1"/>
    <property type="molecule type" value="Genomic_DNA"/>
</dbReference>
<keyword evidence="1 6" id="KW-0963">Cytoplasm</keyword>
<comment type="similarity">
    <text evidence="6">Belongs to the methyltransferase superfamily. METTL16/RlmF family.</text>
</comment>
<dbReference type="InterPro" id="IPR016909">
    <property type="entry name" value="rRNA_lsu_MeTfrase_F"/>
</dbReference>
<dbReference type="NCBIfam" id="NF008725">
    <property type="entry name" value="PRK11727.1"/>
    <property type="match status" value="1"/>
</dbReference>
<feature type="compositionally biased region" description="Low complexity" evidence="7">
    <location>
        <begin position="230"/>
        <end position="242"/>
    </location>
</feature>
<comment type="subcellular location">
    <subcellularLocation>
        <location evidence="6">Cytoplasm</location>
    </subcellularLocation>
</comment>
<evidence type="ECO:0000313" key="8">
    <source>
        <dbReference type="EMBL" id="GAA0324267.1"/>
    </source>
</evidence>
<name>A0ABN0W3P9_9GAMM</name>
<dbReference type="PANTHER" id="PTHR13393:SF0">
    <property type="entry name" value="RNA N6-ADENOSINE-METHYLTRANSFERASE METTL16"/>
    <property type="match status" value="1"/>
</dbReference>
<keyword evidence="9" id="KW-1185">Reference proteome</keyword>
<evidence type="ECO:0000256" key="3">
    <source>
        <dbReference type="ARBA" id="ARBA00022603"/>
    </source>
</evidence>